<dbReference type="EMBL" id="ANBP01000005">
    <property type="protein sequence ID" value="KAB7758584.1"/>
    <property type="molecule type" value="Genomic_DNA"/>
</dbReference>
<evidence type="ECO:0000256" key="4">
    <source>
        <dbReference type="ARBA" id="ARBA00022989"/>
    </source>
</evidence>
<evidence type="ECO:0000313" key="9">
    <source>
        <dbReference type="Proteomes" id="UP000325690"/>
    </source>
</evidence>
<reference evidence="8 9" key="1">
    <citation type="submission" date="2012-10" db="EMBL/GenBank/DDBJ databases">
        <title>The draft sequence of the Mycobacterium pheli genome.</title>
        <authorList>
            <person name="Pettersson B.M.F."/>
            <person name="Das S."/>
            <person name="Dasgupta S."/>
            <person name="Bhattacharya A."/>
            <person name="Kirsebom L.A."/>
        </authorList>
    </citation>
    <scope>NUCLEOTIDE SEQUENCE [LARGE SCALE GENOMIC DNA]</scope>
    <source>
        <strain evidence="8 9">CCUG 21000</strain>
    </source>
</reference>
<organism evidence="8 9">
    <name type="scientific">Mycolicibacterium phlei DSM 43239 = CCUG 21000</name>
    <dbReference type="NCBI Taxonomy" id="1226750"/>
    <lineage>
        <taxon>Bacteria</taxon>
        <taxon>Bacillati</taxon>
        <taxon>Actinomycetota</taxon>
        <taxon>Actinomycetes</taxon>
        <taxon>Mycobacteriales</taxon>
        <taxon>Mycobacteriaceae</taxon>
        <taxon>Mycolicibacterium</taxon>
    </lineage>
</organism>
<dbReference type="RefSeq" id="WP_003890658.1">
    <property type="nucleotide sequence ID" value="NZ_ANBO01000006.1"/>
</dbReference>
<protein>
    <submittedName>
        <fullName evidence="8">Membrane protein</fullName>
    </submittedName>
</protein>
<dbReference type="Pfam" id="PF13190">
    <property type="entry name" value="PDGLE"/>
    <property type="match status" value="1"/>
</dbReference>
<accession>A0A5N5V9H3</accession>
<evidence type="ECO:0000256" key="6">
    <source>
        <dbReference type="SAM" id="Phobius"/>
    </source>
</evidence>
<feature type="domain" description="PDGLE" evidence="7">
    <location>
        <begin position="5"/>
        <end position="107"/>
    </location>
</feature>
<feature type="transmembrane region" description="Helical" evidence="6">
    <location>
        <begin position="7"/>
        <end position="26"/>
    </location>
</feature>
<feature type="transmembrane region" description="Helical" evidence="6">
    <location>
        <begin position="84"/>
        <end position="106"/>
    </location>
</feature>
<dbReference type="AlphaFoldDB" id="A0A5N5V9H3"/>
<evidence type="ECO:0000256" key="5">
    <source>
        <dbReference type="ARBA" id="ARBA00023136"/>
    </source>
</evidence>
<keyword evidence="2" id="KW-1003">Cell membrane</keyword>
<dbReference type="GeneID" id="74303481"/>
<dbReference type="GO" id="GO:0005886">
    <property type="term" value="C:plasma membrane"/>
    <property type="evidence" value="ECO:0007669"/>
    <property type="project" value="UniProtKB-SubCell"/>
</dbReference>
<keyword evidence="3 6" id="KW-0812">Transmembrane</keyword>
<dbReference type="Proteomes" id="UP000325690">
    <property type="component" value="Unassembled WGS sequence"/>
</dbReference>
<evidence type="ECO:0000256" key="3">
    <source>
        <dbReference type="ARBA" id="ARBA00022692"/>
    </source>
</evidence>
<dbReference type="InterPro" id="IPR025937">
    <property type="entry name" value="PDGLE_dom"/>
</dbReference>
<evidence type="ECO:0000313" key="8">
    <source>
        <dbReference type="EMBL" id="KAB7758584.1"/>
    </source>
</evidence>
<name>A0A5N5V9H3_MYCPH</name>
<evidence type="ECO:0000259" key="7">
    <source>
        <dbReference type="Pfam" id="PF13190"/>
    </source>
</evidence>
<comment type="caution">
    <text evidence="8">The sequence shown here is derived from an EMBL/GenBank/DDBJ whole genome shotgun (WGS) entry which is preliminary data.</text>
</comment>
<comment type="subcellular location">
    <subcellularLocation>
        <location evidence="1">Cell membrane</location>
    </subcellularLocation>
</comment>
<gene>
    <name evidence="8" type="ORF">MPHL21000_06230</name>
</gene>
<proteinExistence type="predicted"/>
<keyword evidence="4 6" id="KW-1133">Transmembrane helix</keyword>
<sequence>MTGNRRFWVAFVAVTLLIAGVVSYFASSSPDGLDSATLRGCEVVETADGEELTGECIAQHAEEHDLAESPLADYTLGGRDGTGGIAGIIGVLATLSVAAGVFWVLARRSGSRT</sequence>
<keyword evidence="9" id="KW-1185">Reference proteome</keyword>
<keyword evidence="5 6" id="KW-0472">Membrane</keyword>
<evidence type="ECO:0000256" key="2">
    <source>
        <dbReference type="ARBA" id="ARBA00022475"/>
    </source>
</evidence>
<evidence type="ECO:0000256" key="1">
    <source>
        <dbReference type="ARBA" id="ARBA00004236"/>
    </source>
</evidence>